<organism evidence="1">
    <name type="scientific">bioreactor metagenome</name>
    <dbReference type="NCBI Taxonomy" id="1076179"/>
    <lineage>
        <taxon>unclassified sequences</taxon>
        <taxon>metagenomes</taxon>
        <taxon>ecological metagenomes</taxon>
    </lineage>
</organism>
<protein>
    <submittedName>
        <fullName evidence="1">Uncharacterized protein</fullName>
    </submittedName>
</protein>
<evidence type="ECO:0000313" key="1">
    <source>
        <dbReference type="EMBL" id="MPN34255.1"/>
    </source>
</evidence>
<name>A0A645H5H8_9ZZZZ</name>
<comment type="caution">
    <text evidence="1">The sequence shown here is derived from an EMBL/GenBank/DDBJ whole genome shotgun (WGS) entry which is preliminary data.</text>
</comment>
<dbReference type="EMBL" id="VSSQ01087191">
    <property type="protein sequence ID" value="MPN34255.1"/>
    <property type="molecule type" value="Genomic_DNA"/>
</dbReference>
<dbReference type="AlphaFoldDB" id="A0A645H5H8"/>
<gene>
    <name evidence="1" type="ORF">SDC9_181748</name>
</gene>
<proteinExistence type="predicted"/>
<sequence>MLSFHAVKSTALDIGEQLLLGHRGHLGGGVGNGKEFPRALVDHHVRALRGEDGRDQQLKG</sequence>
<reference evidence="1" key="1">
    <citation type="submission" date="2019-08" db="EMBL/GenBank/DDBJ databases">
        <authorList>
            <person name="Kucharzyk K."/>
            <person name="Murdoch R.W."/>
            <person name="Higgins S."/>
            <person name="Loffler F."/>
        </authorList>
    </citation>
    <scope>NUCLEOTIDE SEQUENCE</scope>
</reference>
<accession>A0A645H5H8</accession>